<feature type="compositionally biased region" description="Polar residues" evidence="1">
    <location>
        <begin position="63"/>
        <end position="74"/>
    </location>
</feature>
<sequence length="121" mass="13391">MGRGDLTNGQWARLEPLLPTGKKPGRPQTWTRRQLIDGIRWRTRAGAPWRDVARAAVGRRSSTRPTTKSVTRWSAGSIASSVTGLWLRHTTSSPSDTRQPCWSQPSTSGCDPHTARSMHTS</sequence>
<feature type="region of interest" description="Disordered" evidence="1">
    <location>
        <begin position="89"/>
        <end position="121"/>
    </location>
</feature>
<dbReference type="EMBL" id="JBHRWO010000021">
    <property type="protein sequence ID" value="MFC3495055.1"/>
    <property type="molecule type" value="Genomic_DNA"/>
</dbReference>
<feature type="domain" description="Insertion element IS402-like" evidence="2">
    <location>
        <begin position="6"/>
        <end position="74"/>
    </location>
</feature>
<name>A0ABV7Q2J7_9ACTN</name>
<dbReference type="RefSeq" id="WP_387979349.1">
    <property type="nucleotide sequence ID" value="NZ_JBHRWO010000021.1"/>
</dbReference>
<reference evidence="4" key="1">
    <citation type="journal article" date="2019" name="Int. J. Syst. Evol. Microbiol.">
        <title>The Global Catalogue of Microorganisms (GCM) 10K type strain sequencing project: providing services to taxonomists for standard genome sequencing and annotation.</title>
        <authorList>
            <consortium name="The Broad Institute Genomics Platform"/>
            <consortium name="The Broad Institute Genome Sequencing Center for Infectious Disease"/>
            <person name="Wu L."/>
            <person name="Ma J."/>
        </authorList>
    </citation>
    <scope>NUCLEOTIDE SEQUENCE [LARGE SCALE GENOMIC DNA]</scope>
    <source>
        <strain evidence="4">CGMCC 4.7396</strain>
    </source>
</reference>
<feature type="compositionally biased region" description="Polar residues" evidence="1">
    <location>
        <begin position="89"/>
        <end position="109"/>
    </location>
</feature>
<proteinExistence type="predicted"/>
<organism evidence="3 4">
    <name type="scientific">Glycomyces rhizosphaerae</name>
    <dbReference type="NCBI Taxonomy" id="2054422"/>
    <lineage>
        <taxon>Bacteria</taxon>
        <taxon>Bacillati</taxon>
        <taxon>Actinomycetota</taxon>
        <taxon>Actinomycetes</taxon>
        <taxon>Glycomycetales</taxon>
        <taxon>Glycomycetaceae</taxon>
        <taxon>Glycomyces</taxon>
    </lineage>
</organism>
<accession>A0ABV7Q2J7</accession>
<comment type="caution">
    <text evidence="3">The sequence shown here is derived from an EMBL/GenBank/DDBJ whole genome shotgun (WGS) entry which is preliminary data.</text>
</comment>
<feature type="region of interest" description="Disordered" evidence="1">
    <location>
        <begin position="1"/>
        <end position="34"/>
    </location>
</feature>
<evidence type="ECO:0000259" key="2">
    <source>
        <dbReference type="Pfam" id="PF13340"/>
    </source>
</evidence>
<protein>
    <submittedName>
        <fullName evidence="3">Transposase</fullName>
    </submittedName>
</protein>
<feature type="region of interest" description="Disordered" evidence="1">
    <location>
        <begin position="55"/>
        <end position="74"/>
    </location>
</feature>
<evidence type="ECO:0000313" key="4">
    <source>
        <dbReference type="Proteomes" id="UP001595712"/>
    </source>
</evidence>
<keyword evidence="4" id="KW-1185">Reference proteome</keyword>
<dbReference type="Pfam" id="PF13340">
    <property type="entry name" value="DUF4096"/>
    <property type="match status" value="1"/>
</dbReference>
<gene>
    <name evidence="3" type="ORF">ACFO8M_21425</name>
</gene>
<evidence type="ECO:0000313" key="3">
    <source>
        <dbReference type="EMBL" id="MFC3495055.1"/>
    </source>
</evidence>
<evidence type="ECO:0000256" key="1">
    <source>
        <dbReference type="SAM" id="MobiDB-lite"/>
    </source>
</evidence>
<dbReference type="Proteomes" id="UP001595712">
    <property type="component" value="Unassembled WGS sequence"/>
</dbReference>
<dbReference type="InterPro" id="IPR025161">
    <property type="entry name" value="IS402-like_dom"/>
</dbReference>